<dbReference type="EMBL" id="PNIE01000028">
    <property type="protein sequence ID" value="PMP63773.1"/>
    <property type="molecule type" value="Genomic_DNA"/>
</dbReference>
<dbReference type="Gene3D" id="1.10.10.10">
    <property type="entry name" value="Winged helix-like DNA-binding domain superfamily/Winged helix DNA-binding domain"/>
    <property type="match status" value="1"/>
</dbReference>
<evidence type="ECO:0000313" key="2">
    <source>
        <dbReference type="Proteomes" id="UP000235731"/>
    </source>
</evidence>
<dbReference type="InterPro" id="IPR036388">
    <property type="entry name" value="WH-like_DNA-bd_sf"/>
</dbReference>
<reference evidence="1 2" key="1">
    <citation type="submission" date="2018-01" db="EMBL/GenBank/DDBJ databases">
        <title>Metagenomic assembled genomes from two thermal pools in the Uzon Caldera, Kamchatka, Russia.</title>
        <authorList>
            <person name="Wilkins L."/>
            <person name="Ettinger C."/>
        </authorList>
    </citation>
    <scope>NUCLEOTIDE SEQUENCE [LARGE SCALE GENOMIC DNA]</scope>
    <source>
        <strain evidence="1">ZAV-15</strain>
    </source>
</reference>
<dbReference type="SUPFAM" id="SSF46785">
    <property type="entry name" value="Winged helix' DNA-binding domain"/>
    <property type="match status" value="1"/>
</dbReference>
<accession>A0A2N7PKI0</accession>
<comment type="caution">
    <text evidence="1">The sequence shown here is derived from an EMBL/GenBank/DDBJ whole genome shotgun (WGS) entry which is preliminary data.</text>
</comment>
<evidence type="ECO:0008006" key="3">
    <source>
        <dbReference type="Google" id="ProtNLM"/>
    </source>
</evidence>
<sequence>MKLLQLIHEKKGLTPEEVASLTGRPLFQVRSSLRELYEAGFLEEKEGKYFLTEKAQEFLKV</sequence>
<evidence type="ECO:0000313" key="1">
    <source>
        <dbReference type="EMBL" id="PMP63773.1"/>
    </source>
</evidence>
<dbReference type="Proteomes" id="UP000235731">
    <property type="component" value="Unassembled WGS sequence"/>
</dbReference>
<name>A0A2N7PKI0_9BACT</name>
<gene>
    <name evidence="1" type="ORF">C0197_01900</name>
</gene>
<dbReference type="AlphaFoldDB" id="A0A2N7PKI0"/>
<protein>
    <recommendedName>
        <fullName evidence="3">MarR family transcriptional regulator</fullName>
    </recommendedName>
</protein>
<dbReference type="InterPro" id="IPR036390">
    <property type="entry name" value="WH_DNA-bd_sf"/>
</dbReference>
<proteinExistence type="predicted"/>
<organism evidence="1 2">
    <name type="scientific">Caldimicrobium thiodismutans</name>
    <dbReference type="NCBI Taxonomy" id="1653476"/>
    <lineage>
        <taxon>Bacteria</taxon>
        <taxon>Pseudomonadati</taxon>
        <taxon>Thermodesulfobacteriota</taxon>
        <taxon>Thermodesulfobacteria</taxon>
        <taxon>Thermodesulfobacteriales</taxon>
        <taxon>Thermodesulfobacteriaceae</taxon>
        <taxon>Caldimicrobium</taxon>
    </lineage>
</organism>